<feature type="compositionally biased region" description="Low complexity" evidence="5">
    <location>
        <begin position="270"/>
        <end position="290"/>
    </location>
</feature>
<keyword evidence="3 6" id="KW-0472">Membrane</keyword>
<dbReference type="PANTHER" id="PTHR12080">
    <property type="entry name" value="SIGNALING LYMPHOCYTIC ACTIVATION MOLECULE"/>
    <property type="match status" value="1"/>
</dbReference>
<keyword evidence="10" id="KW-1185">Reference proteome</keyword>
<dbReference type="STRING" id="8932.A0A2I0MRP9"/>
<comment type="caution">
    <text evidence="9">The sequence shown here is derived from an EMBL/GenBank/DDBJ whole genome shotgun (WGS) entry which is preliminary data.</text>
</comment>
<evidence type="ECO:0000313" key="9">
    <source>
        <dbReference type="EMBL" id="PKK32351.1"/>
    </source>
</evidence>
<feature type="chain" id="PRO_5014197332" evidence="7">
    <location>
        <begin position="22"/>
        <end position="310"/>
    </location>
</feature>
<feature type="domain" description="Immunoglobulin I-set" evidence="8">
    <location>
        <begin position="29"/>
        <end position="111"/>
    </location>
</feature>
<evidence type="ECO:0000259" key="8">
    <source>
        <dbReference type="Pfam" id="PF07679"/>
    </source>
</evidence>
<dbReference type="AlphaFoldDB" id="A0A2I0MRP9"/>
<feature type="transmembrane region" description="Helical" evidence="6">
    <location>
        <begin position="206"/>
        <end position="230"/>
    </location>
</feature>
<reference evidence="9 10" key="1">
    <citation type="journal article" date="2013" name="Science">
        <title>Genomic diversity and evolution of the head crest in the rock pigeon.</title>
        <authorList>
            <person name="Shapiro M.D."/>
            <person name="Kronenberg Z."/>
            <person name="Li C."/>
            <person name="Domyan E.T."/>
            <person name="Pan H."/>
            <person name="Campbell M."/>
            <person name="Tan H."/>
            <person name="Huff C.D."/>
            <person name="Hu H."/>
            <person name="Vickrey A.I."/>
            <person name="Nielsen S.C."/>
            <person name="Stringham S.A."/>
            <person name="Hu H."/>
            <person name="Willerslev E."/>
            <person name="Gilbert M.T."/>
            <person name="Yandell M."/>
            <person name="Zhang G."/>
            <person name="Wang J."/>
        </authorList>
    </citation>
    <scope>NUCLEOTIDE SEQUENCE [LARGE SCALE GENOMIC DNA]</scope>
    <source>
        <tissue evidence="9">Blood</tissue>
    </source>
</reference>
<dbReference type="KEGG" id="clv:102087298"/>
<accession>A0A2I0MRP9</accession>
<feature type="region of interest" description="Disordered" evidence="5">
    <location>
        <begin position="252"/>
        <end position="310"/>
    </location>
</feature>
<name>A0A2I0MRP9_COLLI</name>
<keyword evidence="6" id="KW-1133">Transmembrane helix</keyword>
<evidence type="ECO:0000256" key="6">
    <source>
        <dbReference type="SAM" id="Phobius"/>
    </source>
</evidence>
<evidence type="ECO:0000256" key="7">
    <source>
        <dbReference type="SAM" id="SignalP"/>
    </source>
</evidence>
<dbReference type="Proteomes" id="UP000053872">
    <property type="component" value="Unassembled WGS sequence"/>
</dbReference>
<feature type="signal peptide" evidence="7">
    <location>
        <begin position="1"/>
        <end position="21"/>
    </location>
</feature>
<dbReference type="PANTHER" id="PTHR12080:SF54">
    <property type="entry name" value="T-CELL SURFACE ANTIGEN CD2"/>
    <property type="match status" value="1"/>
</dbReference>
<dbReference type="InterPro" id="IPR013783">
    <property type="entry name" value="Ig-like_fold"/>
</dbReference>
<evidence type="ECO:0000256" key="3">
    <source>
        <dbReference type="ARBA" id="ARBA00023136"/>
    </source>
</evidence>
<evidence type="ECO:0000256" key="2">
    <source>
        <dbReference type="ARBA" id="ARBA00022729"/>
    </source>
</evidence>
<dbReference type="Gene3D" id="2.60.40.10">
    <property type="entry name" value="Immunoglobulins"/>
    <property type="match status" value="2"/>
</dbReference>
<keyword evidence="6" id="KW-0812">Transmembrane</keyword>
<dbReference type="CTD" id="914"/>
<evidence type="ECO:0000256" key="5">
    <source>
        <dbReference type="SAM" id="MobiDB-lite"/>
    </source>
</evidence>
<keyword evidence="4" id="KW-0325">Glycoprotein</keyword>
<evidence type="ECO:0000256" key="4">
    <source>
        <dbReference type="ARBA" id="ARBA00023180"/>
    </source>
</evidence>
<dbReference type="EMBL" id="AKCR02000003">
    <property type="protein sequence ID" value="PKK32351.1"/>
    <property type="molecule type" value="Genomic_DNA"/>
</dbReference>
<dbReference type="RefSeq" id="XP_005511473.1">
    <property type="nucleotide sequence ID" value="XM_005511416.3"/>
</dbReference>
<dbReference type="GO" id="GO:0016020">
    <property type="term" value="C:membrane"/>
    <property type="evidence" value="ECO:0007669"/>
    <property type="project" value="UniProtKB-SubCell"/>
</dbReference>
<evidence type="ECO:0000256" key="1">
    <source>
        <dbReference type="ARBA" id="ARBA00004370"/>
    </source>
</evidence>
<dbReference type="Pfam" id="PF07679">
    <property type="entry name" value="I-set"/>
    <property type="match status" value="1"/>
</dbReference>
<keyword evidence="2 7" id="KW-0732">Signal</keyword>
<dbReference type="SUPFAM" id="SSF48726">
    <property type="entry name" value="Immunoglobulin"/>
    <property type="match status" value="2"/>
</dbReference>
<evidence type="ECO:0000313" key="10">
    <source>
        <dbReference type="Proteomes" id="UP000053872"/>
    </source>
</evidence>
<dbReference type="GeneID" id="102087298"/>
<comment type="subcellular location">
    <subcellularLocation>
        <location evidence="1">Membrane</location>
    </subcellularLocation>
</comment>
<protein>
    <submittedName>
        <fullName evidence="9">CD2 molecule</fullName>
    </submittedName>
</protein>
<proteinExistence type="predicted"/>
<sequence>MNFRRIFLIKCMLLLFPSVKCSVSNLIYTAVNESVFLHIAVAAENIYDATWLRDRKKLLQLKDNKVKYYVNKDQCRCKVFLNGTLRIERVVKEDSGKYTVTVYQKDGKLSAEEDKTFIVQEPVPQPILSSECINKSASVKCEVKQKNKDETFIIELTQDKSKKIQKNATRLELHTRYSGMFRCVVKNEVSEKVTEKVIKCSGQLDLYLILSIAGGATFFVIFVILLICCIRKKKAERLGDYEDEQVMQARQADSEMVVRELPQPPSNPTPKQLRIQQRPLPQPQGQQQAVPPRPRPRTQQRTPNHPRERP</sequence>
<organism evidence="9 10">
    <name type="scientific">Columba livia</name>
    <name type="common">Rock dove</name>
    <dbReference type="NCBI Taxonomy" id="8932"/>
    <lineage>
        <taxon>Eukaryota</taxon>
        <taxon>Metazoa</taxon>
        <taxon>Chordata</taxon>
        <taxon>Craniata</taxon>
        <taxon>Vertebrata</taxon>
        <taxon>Euteleostomi</taxon>
        <taxon>Archelosauria</taxon>
        <taxon>Archosauria</taxon>
        <taxon>Dinosauria</taxon>
        <taxon>Saurischia</taxon>
        <taxon>Theropoda</taxon>
        <taxon>Coelurosauria</taxon>
        <taxon>Aves</taxon>
        <taxon>Neognathae</taxon>
        <taxon>Neoaves</taxon>
        <taxon>Columbimorphae</taxon>
        <taxon>Columbiformes</taxon>
        <taxon>Columbidae</taxon>
        <taxon>Columba</taxon>
    </lineage>
</organism>
<dbReference type="InParanoid" id="A0A2I0MRP9"/>
<dbReference type="InterPro" id="IPR015631">
    <property type="entry name" value="CD2/SLAM_rcpt"/>
</dbReference>
<dbReference type="InterPro" id="IPR013098">
    <property type="entry name" value="Ig_I-set"/>
</dbReference>
<dbReference type="OrthoDB" id="8439544at2759"/>
<gene>
    <name evidence="9" type="primary">CD2</name>
    <name evidence="9" type="ORF">A306_00002872</name>
</gene>
<dbReference type="InterPro" id="IPR036179">
    <property type="entry name" value="Ig-like_dom_sf"/>
</dbReference>